<feature type="domain" description="PucR C-terminal helix-turn-helix" evidence="1">
    <location>
        <begin position="191"/>
        <end position="247"/>
    </location>
</feature>
<dbReference type="PANTHER" id="PTHR33744:SF15">
    <property type="entry name" value="CARBOHYDRATE DIACID REGULATOR"/>
    <property type="match status" value="1"/>
</dbReference>
<dbReference type="RefSeq" id="WP_166505720.1">
    <property type="nucleotide sequence ID" value="NZ_JAKNTL010000007.1"/>
</dbReference>
<dbReference type="InterPro" id="IPR025736">
    <property type="entry name" value="PucR_C-HTH_dom"/>
</dbReference>
<sequence>MQNLIQFIEGKTNKKINFFEYNNQSISKNQNVVTFNDKAYVIEFIEDITIDNIKGYFYIFYQQDCELDNLKGILYNLYDNIKLFLYENLLILNSDYKLDINFHTPEIIESETYRNTYIINLGEIYDINIFKSRVSIFNEIPKDFLINNTFFKNYITLNDLIIYKSIYFIKHDRPFYDLIDFESIKTMDINLLNTGICFIENDQNISKTSSSLFLHRNTLIYRLDKIKEILNLDLKNFKDALIFYLTIKSYINFK</sequence>
<dbReference type="InterPro" id="IPR051448">
    <property type="entry name" value="CdaR-like_regulators"/>
</dbReference>
<dbReference type="EMBL" id="LN650648">
    <property type="protein sequence ID" value="CEI73439.1"/>
    <property type="molecule type" value="Genomic_DNA"/>
</dbReference>
<proteinExistence type="predicted"/>
<accession>A0A2P2BSV1</accession>
<evidence type="ECO:0000313" key="3">
    <source>
        <dbReference type="Proteomes" id="UP000245695"/>
    </source>
</evidence>
<dbReference type="KEGG" id="rhom:FRIFI_1910"/>
<dbReference type="Gene3D" id="1.10.10.2840">
    <property type="entry name" value="PucR C-terminal helix-turn-helix domain"/>
    <property type="match status" value="1"/>
</dbReference>
<evidence type="ECO:0000259" key="1">
    <source>
        <dbReference type="Pfam" id="PF13556"/>
    </source>
</evidence>
<dbReference type="Proteomes" id="UP000245695">
    <property type="component" value="Chromosome 1"/>
</dbReference>
<organism evidence="2 3">
    <name type="scientific">Romboutsia hominis</name>
    <dbReference type="NCBI Taxonomy" id="1507512"/>
    <lineage>
        <taxon>Bacteria</taxon>
        <taxon>Bacillati</taxon>
        <taxon>Bacillota</taxon>
        <taxon>Clostridia</taxon>
        <taxon>Peptostreptococcales</taxon>
        <taxon>Peptostreptococcaceae</taxon>
        <taxon>Romboutsia</taxon>
    </lineage>
</organism>
<name>A0A2P2BSV1_9FIRM</name>
<dbReference type="InterPro" id="IPR042070">
    <property type="entry name" value="PucR_C-HTH_sf"/>
</dbReference>
<protein>
    <submittedName>
        <fullName evidence="2">PucR C-terminal helix-turn-helix domain</fullName>
    </submittedName>
</protein>
<evidence type="ECO:0000313" key="2">
    <source>
        <dbReference type="EMBL" id="CEI73439.1"/>
    </source>
</evidence>
<reference evidence="2 3" key="1">
    <citation type="submission" date="2014-09" db="EMBL/GenBank/DDBJ databases">
        <authorList>
            <person name="Hornung B.V."/>
        </authorList>
    </citation>
    <scope>NUCLEOTIDE SEQUENCE [LARGE SCALE GENOMIC DNA]</scope>
    <source>
        <strain evidence="2 3">FRIFI</strain>
    </source>
</reference>
<gene>
    <name evidence="2" type="ORF">FRIFI_1910</name>
</gene>
<dbReference type="AlphaFoldDB" id="A0A2P2BSV1"/>
<dbReference type="Pfam" id="PF13556">
    <property type="entry name" value="HTH_30"/>
    <property type="match status" value="1"/>
</dbReference>
<keyword evidence="3" id="KW-1185">Reference proteome</keyword>
<dbReference type="PANTHER" id="PTHR33744">
    <property type="entry name" value="CARBOHYDRATE DIACID REGULATOR"/>
    <property type="match status" value="1"/>
</dbReference>